<dbReference type="Proteomes" id="UP000694557">
    <property type="component" value="Unassembled WGS sequence"/>
</dbReference>
<dbReference type="SUPFAM" id="SSF50353">
    <property type="entry name" value="Cytokine"/>
    <property type="match status" value="1"/>
</dbReference>
<protein>
    <recommendedName>
        <fullName evidence="2">Fibroblast growth factor</fullName>
        <shortName evidence="2">FGF</shortName>
    </recommendedName>
</protein>
<dbReference type="GO" id="GO:0008083">
    <property type="term" value="F:growth factor activity"/>
    <property type="evidence" value="ECO:0007669"/>
    <property type="project" value="InterPro"/>
</dbReference>
<dbReference type="AlphaFoldDB" id="A0A8C7L7W1"/>
<evidence type="ECO:0000313" key="3">
    <source>
        <dbReference type="Ensembl" id="ENSOKIP00005115278.1"/>
    </source>
</evidence>
<dbReference type="SMART" id="SM00442">
    <property type="entry name" value="FGF"/>
    <property type="match status" value="1"/>
</dbReference>
<dbReference type="Ensembl" id="ENSOKIT00005123320.1">
    <property type="protein sequence ID" value="ENSOKIP00005115278.1"/>
    <property type="gene ID" value="ENSOKIG00005050007.1"/>
</dbReference>
<dbReference type="PANTHER" id="PTHR11486">
    <property type="entry name" value="FIBROBLAST GROWTH FACTOR"/>
    <property type="match status" value="1"/>
</dbReference>
<keyword evidence="4" id="KW-1185">Reference proteome</keyword>
<reference evidence="3" key="1">
    <citation type="submission" date="2025-08" db="UniProtKB">
        <authorList>
            <consortium name="Ensembl"/>
        </authorList>
    </citation>
    <scope>IDENTIFICATION</scope>
</reference>
<name>A0A8C7L7W1_ONCKI</name>
<dbReference type="Gene3D" id="2.80.10.50">
    <property type="match status" value="1"/>
</dbReference>
<accession>A0A8C7L7W1</accession>
<evidence type="ECO:0000256" key="2">
    <source>
        <dbReference type="RuleBase" id="RU049442"/>
    </source>
</evidence>
<proteinExistence type="inferred from homology"/>
<dbReference type="InterPro" id="IPR008996">
    <property type="entry name" value="IL1/FGF"/>
</dbReference>
<dbReference type="PRINTS" id="PR00263">
    <property type="entry name" value="HBGFFGF"/>
</dbReference>
<comment type="similarity">
    <text evidence="1 2">Belongs to the heparin-binding growth factors family.</text>
</comment>
<organism evidence="3 4">
    <name type="scientific">Oncorhynchus kisutch</name>
    <name type="common">Coho salmon</name>
    <name type="synonym">Salmo kisutch</name>
    <dbReference type="NCBI Taxonomy" id="8019"/>
    <lineage>
        <taxon>Eukaryota</taxon>
        <taxon>Metazoa</taxon>
        <taxon>Chordata</taxon>
        <taxon>Craniata</taxon>
        <taxon>Vertebrata</taxon>
        <taxon>Euteleostomi</taxon>
        <taxon>Actinopterygii</taxon>
        <taxon>Neopterygii</taxon>
        <taxon>Teleostei</taxon>
        <taxon>Protacanthopterygii</taxon>
        <taxon>Salmoniformes</taxon>
        <taxon>Salmonidae</taxon>
        <taxon>Salmoninae</taxon>
        <taxon>Oncorhynchus</taxon>
    </lineage>
</organism>
<evidence type="ECO:0000313" key="4">
    <source>
        <dbReference type="Proteomes" id="UP000694557"/>
    </source>
</evidence>
<sequence>IFGVNVTVLATDPDQEPSCALIMAQPNGNYQYNHPLALTPCLCICALYILKVKAMSAGVVAIKDHKTGRYLAIDKDGNLYGSICYFPEKMEENYYNTNRSQKNGQPKAGPRTHIGHKTIYSASAC</sequence>
<evidence type="ECO:0000256" key="1">
    <source>
        <dbReference type="ARBA" id="ARBA00007936"/>
    </source>
</evidence>
<dbReference type="InterPro" id="IPR002209">
    <property type="entry name" value="Fibroblast_GF_fam"/>
</dbReference>
<dbReference type="Pfam" id="PF00167">
    <property type="entry name" value="FGF"/>
    <property type="match status" value="1"/>
</dbReference>
<reference evidence="3" key="2">
    <citation type="submission" date="2025-09" db="UniProtKB">
        <authorList>
            <consortium name="Ensembl"/>
        </authorList>
    </citation>
    <scope>IDENTIFICATION</scope>
</reference>